<dbReference type="Proteomes" id="UP000601435">
    <property type="component" value="Unassembled WGS sequence"/>
</dbReference>
<dbReference type="Gene3D" id="3.60.40.10">
    <property type="entry name" value="PPM-type phosphatase domain"/>
    <property type="match status" value="1"/>
</dbReference>
<dbReference type="SMART" id="SM00332">
    <property type="entry name" value="PP2Cc"/>
    <property type="match status" value="1"/>
</dbReference>
<dbReference type="PANTHER" id="PTHR47992">
    <property type="entry name" value="PROTEIN PHOSPHATASE"/>
    <property type="match status" value="1"/>
</dbReference>
<feature type="compositionally biased region" description="Polar residues" evidence="1">
    <location>
        <begin position="402"/>
        <end position="414"/>
    </location>
</feature>
<dbReference type="InterPro" id="IPR015655">
    <property type="entry name" value="PP2C"/>
</dbReference>
<keyword evidence="4" id="KW-1185">Reference proteome</keyword>
<feature type="region of interest" description="Disordered" evidence="1">
    <location>
        <begin position="1"/>
        <end position="24"/>
    </location>
</feature>
<dbReference type="SUPFAM" id="SSF81606">
    <property type="entry name" value="PP2C-like"/>
    <property type="match status" value="1"/>
</dbReference>
<dbReference type="GO" id="GO:0004722">
    <property type="term" value="F:protein serine/threonine phosphatase activity"/>
    <property type="evidence" value="ECO:0007669"/>
    <property type="project" value="InterPro"/>
</dbReference>
<dbReference type="PROSITE" id="PS51746">
    <property type="entry name" value="PPM_2"/>
    <property type="match status" value="1"/>
</dbReference>
<dbReference type="InterPro" id="IPR036457">
    <property type="entry name" value="PPM-type-like_dom_sf"/>
</dbReference>
<dbReference type="Pfam" id="PF00481">
    <property type="entry name" value="PP2C"/>
    <property type="match status" value="1"/>
</dbReference>
<feature type="region of interest" description="Disordered" evidence="1">
    <location>
        <begin position="394"/>
        <end position="490"/>
    </location>
</feature>
<feature type="non-terminal residue" evidence="3">
    <location>
        <position position="916"/>
    </location>
</feature>
<organism evidence="3 4">
    <name type="scientific">Symbiodinium necroappetens</name>
    <dbReference type="NCBI Taxonomy" id="1628268"/>
    <lineage>
        <taxon>Eukaryota</taxon>
        <taxon>Sar</taxon>
        <taxon>Alveolata</taxon>
        <taxon>Dinophyceae</taxon>
        <taxon>Suessiales</taxon>
        <taxon>Symbiodiniaceae</taxon>
        <taxon>Symbiodinium</taxon>
    </lineage>
</organism>
<dbReference type="EMBL" id="CAJNJA010071620">
    <property type="protein sequence ID" value="CAE7904409.1"/>
    <property type="molecule type" value="Genomic_DNA"/>
</dbReference>
<comment type="caution">
    <text evidence="3">The sequence shown here is derived from an EMBL/GenBank/DDBJ whole genome shotgun (WGS) entry which is preliminary data.</text>
</comment>
<feature type="domain" description="PPM-type phosphatase" evidence="2">
    <location>
        <begin position="662"/>
        <end position="916"/>
    </location>
</feature>
<name>A0A813BJ51_9DINO</name>
<dbReference type="InterPro" id="IPR001932">
    <property type="entry name" value="PPM-type_phosphatase-like_dom"/>
</dbReference>
<dbReference type="CDD" id="cd00143">
    <property type="entry name" value="PP2Cc"/>
    <property type="match status" value="1"/>
</dbReference>
<accession>A0A813BJ51</accession>
<protein>
    <recommendedName>
        <fullName evidence="2">PPM-type phosphatase domain-containing protein</fullName>
    </recommendedName>
</protein>
<evidence type="ECO:0000313" key="4">
    <source>
        <dbReference type="Proteomes" id="UP000601435"/>
    </source>
</evidence>
<dbReference type="AlphaFoldDB" id="A0A813BJ51"/>
<gene>
    <name evidence="3" type="ORF">SNEC2469_LOCUS30567</name>
</gene>
<reference evidence="3" key="1">
    <citation type="submission" date="2021-02" db="EMBL/GenBank/DDBJ databases">
        <authorList>
            <person name="Dougan E. K."/>
            <person name="Rhodes N."/>
            <person name="Thang M."/>
            <person name="Chan C."/>
        </authorList>
    </citation>
    <scope>NUCLEOTIDE SEQUENCE</scope>
</reference>
<feature type="compositionally biased region" description="Basic and acidic residues" evidence="1">
    <location>
        <begin position="415"/>
        <end position="433"/>
    </location>
</feature>
<evidence type="ECO:0000256" key="1">
    <source>
        <dbReference type="SAM" id="MobiDB-lite"/>
    </source>
</evidence>
<sequence>MELMAAAPAAPSAPSMPSVPSGAARMRATTSAGHSWLPAPVFALPVLACRGWCRAKSGSRVQRTRCTPQAAAVEVETALEVSPGKVKALQSLLKDVLEVKPPQKLETFLQVLQASGYTILGEENDWREIGGDLHPFLLPIATKGDFDDDLEVLGLLIRTPNGKQLRPDEWQVVTQQPRKTKVVKLIALDIGRFIVKQAEEATFRNEKQDLPIIEITRDVYDVRFKGEDRNALDKWLLLEVGAFPDVYKNLALEHISNGDAMTGLVIADTMRETFGYTWAFPHAFVSELLNTHFNGKKEMENRTIEGNHVAQQCFTSGYPLWTLEDDTEETLNGLLGAAQMPQLGSIASLRVFYLKRSTDDQRRAVRTGSAVRPSFKFSRQIVFLVVTGSVPSNLPIRGLPSMASTSVASPSPRTATRDRMTLDSDALGEHPEAESQSVRKASRRTPRTPKDIPASPASPQRKHMDSVLQSMESRSGARQNTKHITRPSTTSKWKLARLAIGPTADESHLTEIQKILKKVTGEYTSVTQKEDVLEAIMAEAAHASYECLGRYEMEPSYTTRVAMNTAAMKGKTGEIYRICQKIGAADLDGFPDEDDRLVQRHGLREFMAQPGEITLLPQELLEGLHCRCGLALPLQRGKKATFTKALSGLMSKNNMKVSGAVGQAAASDLLAERGFVSRCGEWCLIGLVNGQGSPKVSGALTMYVAQEMPKAIFQNPAIVSSFPDVAKGLTEAFAKVHTAAAMQLDVTLTGASVTVVLLNTEHVWIAHVGDCRCVLAVPDTAGNAREFHMLPQRLTEDHKLCVKKEFDRTKEAGAEIRKLVHDKVCRLFVGESSYPSLAVTRGLGHRLGHTVGVTHKPSICKLVRKDLPEGSYMLLGSGGVWATMSDTTAVNWVIRNLDDPQQAAMSLAHEAMSRWQ</sequence>
<evidence type="ECO:0000259" key="2">
    <source>
        <dbReference type="PROSITE" id="PS51746"/>
    </source>
</evidence>
<feature type="compositionally biased region" description="Polar residues" evidence="1">
    <location>
        <begin position="467"/>
        <end position="479"/>
    </location>
</feature>
<dbReference type="OrthoDB" id="420912at2759"/>
<proteinExistence type="predicted"/>
<evidence type="ECO:0000313" key="3">
    <source>
        <dbReference type="EMBL" id="CAE7904409.1"/>
    </source>
</evidence>